<evidence type="ECO:0000313" key="4">
    <source>
        <dbReference type="Proteomes" id="UP000836841"/>
    </source>
</evidence>
<dbReference type="EMBL" id="OU466857">
    <property type="protein sequence ID" value="CAH2033957.1"/>
    <property type="molecule type" value="Genomic_DNA"/>
</dbReference>
<name>A0AAU9R8K1_THLAR</name>
<reference evidence="3 4" key="1">
    <citation type="submission" date="2022-03" db="EMBL/GenBank/DDBJ databases">
        <authorList>
            <person name="Nunn A."/>
            <person name="Chopra R."/>
            <person name="Nunn A."/>
            <person name="Contreras Garrido A."/>
        </authorList>
    </citation>
    <scope>NUCLEOTIDE SEQUENCE [LARGE SCALE GENOMIC DNA]</scope>
</reference>
<dbReference type="AlphaFoldDB" id="A0AAU9R8K1"/>
<feature type="region of interest" description="Disordered" evidence="1">
    <location>
        <begin position="47"/>
        <end position="71"/>
    </location>
</feature>
<keyword evidence="2" id="KW-0732">Signal</keyword>
<feature type="signal peptide" evidence="2">
    <location>
        <begin position="1"/>
        <end position="28"/>
    </location>
</feature>
<sequence length="71" mass="7633">MMKIQLTIVPALLILVALSSNLTILVEAQAGTIDCYDSCSTGCVKPDNDPMRKKMRQTVPPSGIRARETGA</sequence>
<feature type="chain" id="PRO_5043370118" evidence="2">
    <location>
        <begin position="29"/>
        <end position="71"/>
    </location>
</feature>
<proteinExistence type="predicted"/>
<organism evidence="3 4">
    <name type="scientific">Thlaspi arvense</name>
    <name type="common">Field penny-cress</name>
    <dbReference type="NCBI Taxonomy" id="13288"/>
    <lineage>
        <taxon>Eukaryota</taxon>
        <taxon>Viridiplantae</taxon>
        <taxon>Streptophyta</taxon>
        <taxon>Embryophyta</taxon>
        <taxon>Tracheophyta</taxon>
        <taxon>Spermatophyta</taxon>
        <taxon>Magnoliopsida</taxon>
        <taxon>eudicotyledons</taxon>
        <taxon>Gunneridae</taxon>
        <taxon>Pentapetalae</taxon>
        <taxon>rosids</taxon>
        <taxon>malvids</taxon>
        <taxon>Brassicales</taxon>
        <taxon>Brassicaceae</taxon>
        <taxon>Thlaspideae</taxon>
        <taxon>Thlaspi</taxon>
    </lineage>
</organism>
<evidence type="ECO:0000256" key="2">
    <source>
        <dbReference type="SAM" id="SignalP"/>
    </source>
</evidence>
<gene>
    <name evidence="3" type="ORF">TAV2_LOCUS440</name>
</gene>
<evidence type="ECO:0000256" key="1">
    <source>
        <dbReference type="SAM" id="MobiDB-lite"/>
    </source>
</evidence>
<dbReference type="Proteomes" id="UP000836841">
    <property type="component" value="Chromosome 1"/>
</dbReference>
<protein>
    <submittedName>
        <fullName evidence="3">Uncharacterized protein</fullName>
    </submittedName>
</protein>
<keyword evidence="4" id="KW-1185">Reference proteome</keyword>
<evidence type="ECO:0000313" key="3">
    <source>
        <dbReference type="EMBL" id="CAH2033957.1"/>
    </source>
</evidence>
<accession>A0AAU9R8K1</accession>